<accession>A0AAW1N6L0</accession>
<gene>
    <name evidence="3" type="ORF">RND81_01G099700</name>
</gene>
<dbReference type="CDD" id="cd01650">
    <property type="entry name" value="RT_nLTR_like"/>
    <property type="match status" value="1"/>
</dbReference>
<dbReference type="Pfam" id="PF14111">
    <property type="entry name" value="DUF4283"/>
    <property type="match status" value="1"/>
</dbReference>
<evidence type="ECO:0000313" key="4">
    <source>
        <dbReference type="Proteomes" id="UP001443914"/>
    </source>
</evidence>
<keyword evidence="4" id="KW-1185">Reference proteome</keyword>
<comment type="caution">
    <text evidence="3">The sequence shown here is derived from an EMBL/GenBank/DDBJ whole genome shotgun (WGS) entry which is preliminary data.</text>
</comment>
<dbReference type="InterPro" id="IPR036691">
    <property type="entry name" value="Endo/exonu/phosph_ase_sf"/>
</dbReference>
<evidence type="ECO:0000256" key="1">
    <source>
        <dbReference type="SAM" id="MobiDB-lite"/>
    </source>
</evidence>
<dbReference type="InterPro" id="IPR000477">
    <property type="entry name" value="RT_dom"/>
</dbReference>
<evidence type="ECO:0000259" key="2">
    <source>
        <dbReference type="PROSITE" id="PS50878"/>
    </source>
</evidence>
<proteinExistence type="predicted"/>
<protein>
    <recommendedName>
        <fullName evidence="2">Reverse transcriptase domain-containing protein</fullName>
    </recommendedName>
</protein>
<name>A0AAW1N6L0_SAPOF</name>
<feature type="region of interest" description="Disordered" evidence="1">
    <location>
        <begin position="1"/>
        <end position="64"/>
    </location>
</feature>
<dbReference type="PROSITE" id="PS50878">
    <property type="entry name" value="RT_POL"/>
    <property type="match status" value="1"/>
</dbReference>
<dbReference type="SUPFAM" id="SSF56219">
    <property type="entry name" value="DNase I-like"/>
    <property type="match status" value="1"/>
</dbReference>
<feature type="domain" description="Reverse transcriptase" evidence="2">
    <location>
        <begin position="789"/>
        <end position="1017"/>
    </location>
</feature>
<dbReference type="Pfam" id="PF00078">
    <property type="entry name" value="RVT_1"/>
    <property type="match status" value="1"/>
</dbReference>
<dbReference type="PANTHER" id="PTHR33116">
    <property type="entry name" value="REVERSE TRANSCRIPTASE ZINC-BINDING DOMAIN-CONTAINING PROTEIN-RELATED-RELATED"/>
    <property type="match status" value="1"/>
</dbReference>
<reference evidence="3" key="1">
    <citation type="submission" date="2024-03" db="EMBL/GenBank/DDBJ databases">
        <title>WGS assembly of Saponaria officinalis var. Norfolk2.</title>
        <authorList>
            <person name="Jenkins J."/>
            <person name="Shu S."/>
            <person name="Grimwood J."/>
            <person name="Barry K."/>
            <person name="Goodstein D."/>
            <person name="Schmutz J."/>
            <person name="Leebens-Mack J."/>
            <person name="Osbourn A."/>
        </authorList>
    </citation>
    <scope>NUCLEOTIDE SEQUENCE [LARGE SCALE GENOMIC DNA]</scope>
    <source>
        <strain evidence="3">JIC</strain>
    </source>
</reference>
<dbReference type="EMBL" id="JBDFQZ010000001">
    <property type="protein sequence ID" value="KAK9756465.1"/>
    <property type="molecule type" value="Genomic_DNA"/>
</dbReference>
<feature type="compositionally biased region" description="Polar residues" evidence="1">
    <location>
        <begin position="11"/>
        <end position="36"/>
    </location>
</feature>
<organism evidence="3 4">
    <name type="scientific">Saponaria officinalis</name>
    <name type="common">Common soapwort</name>
    <name type="synonym">Lychnis saponaria</name>
    <dbReference type="NCBI Taxonomy" id="3572"/>
    <lineage>
        <taxon>Eukaryota</taxon>
        <taxon>Viridiplantae</taxon>
        <taxon>Streptophyta</taxon>
        <taxon>Embryophyta</taxon>
        <taxon>Tracheophyta</taxon>
        <taxon>Spermatophyta</taxon>
        <taxon>Magnoliopsida</taxon>
        <taxon>eudicotyledons</taxon>
        <taxon>Gunneridae</taxon>
        <taxon>Pentapetalae</taxon>
        <taxon>Caryophyllales</taxon>
        <taxon>Caryophyllaceae</taxon>
        <taxon>Caryophylleae</taxon>
        <taxon>Saponaria</taxon>
    </lineage>
</organism>
<dbReference type="Proteomes" id="UP001443914">
    <property type="component" value="Unassembled WGS sequence"/>
</dbReference>
<dbReference type="PANTHER" id="PTHR33116:SF84">
    <property type="entry name" value="RNA-DIRECTED DNA POLYMERASE"/>
    <property type="match status" value="1"/>
</dbReference>
<dbReference type="Gene3D" id="3.60.10.10">
    <property type="entry name" value="Endonuclease/exonuclease/phosphatase"/>
    <property type="match status" value="1"/>
</dbReference>
<dbReference type="InterPro" id="IPR025558">
    <property type="entry name" value="DUF4283"/>
</dbReference>
<evidence type="ECO:0000313" key="3">
    <source>
        <dbReference type="EMBL" id="KAK9756465.1"/>
    </source>
</evidence>
<sequence length="1313" mass="149940">MARKRRAITRPNFNRSTSITSNTGTGASGSRPQGSITVDPPTSFPPVLSPFTGPQVSPVPESFSPLNLGHLEGIGEECEQEGGEGWRIVGRRGVKTEQEQMMPEIKLRLEESDVRYVLGGNPPMEVLSGFIKRIWGRFGYDKLSFRPNGVFIVRFKDKETQQSVLQQGYPLFDGKPVVVKPWSPDESLDKEMVQTVPTWVRLHDLDLKFWGEGCLWKIASLIGDPIKLDDATSLKLRLGFARILVEVPLGEKCLDQIVFADEKDQIHEIKLSYDWKPVLCKKCKGFGHEEADCRKGRTQPAHVWRPVQRSAPVTAVAPVTENADASVPGNPTVIGRVGSDNGMVTPGLCGLVETRVRSSSFNKVARAFEADWCIETNLDFCERGRIWVMWRKGLFGITVIAKSVQAIHCSCTHLGSGWQFYMTVVYGLHTQVDRESLWSFLGSVYTQSPWLVAGDFNNVLQTNERIGAAVQQAETVSFQTCLQICELMDMKTVGMFFTWNNKQDEDNKVMSKIDRVLMNGSWFSLFPEAFVEYQPEGLFDHSPGVVTLLSCCARNRTSFKFLNMWVLAPCFHDLVEHNWREEVNGVPMYQVVTKLRRLKNPLKQINRKFFYAVEQRADIAMRFLYETQRQVNNNPYDLQLREVEKMARSDCLILERARLSYLRQKAKCDWIRGADANSAFFHARIKARRIINRVIQIHDTDGIVHCQQPDIEDAFLRYYKSLLGSSAPTVSVNSRVVVTAKVITDAHTQILCHKVTNEEIKAAIFSIPDDKTPGPDGFTSPEVCAAVKYFFVHRRLLRQINATTICLVPKCSQPISVLDFRPIACCNVIYKCIANLLCNRLGDSAFLKGRPILENVLICQDLVRLYSRGVVSPRCLVKIDIRKAYDSLEWKFLCELLLALRFPSQFVELIKSGFFSEKRGLRQGDPLPPLLFTISMDYLSRILNLIRAEEEFRYHPMCKILKLNHLCTPAPMELLIRGDSKSCAYFNGVSTDTRLWFLNAAGMSQGQLPFKYLGVLVAKVSVLQTVQSYWSSIFVLPKKFIKQIDAKCRNFLWEGTAQSTHAPPVAWDKVCSSKNAGGLGLKNLSYWNMAAVGKLVWWLVAKADRLWVQWVHHVYLKGVQWADYMVGLNCSWSWRRICTVMTVLKLGFITNVWSPSTIPYTVKEGYAWLTRDAIRVRWHNVIWTRLYTKDRQVRLGLQVDFSCCLCGAGMEDHAHLFFSCSWLGRPVGEDWNWSFLKQLRNGSMLKRFILYAAFSGLIHHVWDMRNVCRIHHYVKSPNCIARDIKFELKVRLESLQCNWKVSDREWLRHIGLL</sequence>